<dbReference type="EMBL" id="CAJPVJ010018108">
    <property type="protein sequence ID" value="CAG2176853.1"/>
    <property type="molecule type" value="Genomic_DNA"/>
</dbReference>
<evidence type="ECO:0000256" key="6">
    <source>
        <dbReference type="RuleBase" id="RU000356"/>
    </source>
</evidence>
<name>A0A7R9MGL4_9ACAR</name>
<keyword evidence="5" id="KW-0408">Iron</keyword>
<keyword evidence="1 6" id="KW-0813">Transport</keyword>
<dbReference type="Proteomes" id="UP000728032">
    <property type="component" value="Unassembled WGS sequence"/>
</dbReference>
<protein>
    <recommendedName>
        <fullName evidence="7">Globin domain-containing protein</fullName>
    </recommendedName>
</protein>
<dbReference type="AlphaFoldDB" id="A0A7R9MGL4"/>
<evidence type="ECO:0000256" key="4">
    <source>
        <dbReference type="ARBA" id="ARBA00022723"/>
    </source>
</evidence>
<evidence type="ECO:0000256" key="1">
    <source>
        <dbReference type="ARBA" id="ARBA00022448"/>
    </source>
</evidence>
<dbReference type="OrthoDB" id="436496at2759"/>
<reference evidence="8" key="1">
    <citation type="submission" date="2020-11" db="EMBL/GenBank/DDBJ databases">
        <authorList>
            <person name="Tran Van P."/>
        </authorList>
    </citation>
    <scope>NUCLEOTIDE SEQUENCE</scope>
</reference>
<dbReference type="InterPro" id="IPR000971">
    <property type="entry name" value="Globin"/>
</dbReference>
<organism evidence="8">
    <name type="scientific">Oppiella nova</name>
    <dbReference type="NCBI Taxonomy" id="334625"/>
    <lineage>
        <taxon>Eukaryota</taxon>
        <taxon>Metazoa</taxon>
        <taxon>Ecdysozoa</taxon>
        <taxon>Arthropoda</taxon>
        <taxon>Chelicerata</taxon>
        <taxon>Arachnida</taxon>
        <taxon>Acari</taxon>
        <taxon>Acariformes</taxon>
        <taxon>Sarcoptiformes</taxon>
        <taxon>Oribatida</taxon>
        <taxon>Brachypylina</taxon>
        <taxon>Oppioidea</taxon>
        <taxon>Oppiidae</taxon>
        <taxon>Oppiella</taxon>
    </lineage>
</organism>
<dbReference type="GO" id="GO:0046872">
    <property type="term" value="F:metal ion binding"/>
    <property type="evidence" value="ECO:0007669"/>
    <property type="project" value="UniProtKB-KW"/>
</dbReference>
<dbReference type="SUPFAM" id="SSF46458">
    <property type="entry name" value="Globin-like"/>
    <property type="match status" value="1"/>
</dbReference>
<dbReference type="GO" id="GO:0005344">
    <property type="term" value="F:oxygen carrier activity"/>
    <property type="evidence" value="ECO:0007669"/>
    <property type="project" value="UniProtKB-KW"/>
</dbReference>
<dbReference type="GO" id="GO:0020037">
    <property type="term" value="F:heme binding"/>
    <property type="evidence" value="ECO:0007669"/>
    <property type="project" value="InterPro"/>
</dbReference>
<dbReference type="PROSITE" id="PS01033">
    <property type="entry name" value="GLOBIN"/>
    <property type="match status" value="1"/>
</dbReference>
<dbReference type="InterPro" id="IPR012292">
    <property type="entry name" value="Globin/Proto"/>
</dbReference>
<dbReference type="InterPro" id="IPR009050">
    <property type="entry name" value="Globin-like_sf"/>
</dbReference>
<dbReference type="PANTHER" id="PTHR47217">
    <property type="entry name" value="GLOBIN-LIKE PROTEIN"/>
    <property type="match status" value="1"/>
</dbReference>
<dbReference type="PANTHER" id="PTHR47217:SF1">
    <property type="entry name" value="GLOBIN-LIKE PROTEIN"/>
    <property type="match status" value="1"/>
</dbReference>
<evidence type="ECO:0000313" key="8">
    <source>
        <dbReference type="EMBL" id="CAD7659691.1"/>
    </source>
</evidence>
<evidence type="ECO:0000313" key="9">
    <source>
        <dbReference type="Proteomes" id="UP000728032"/>
    </source>
</evidence>
<comment type="similarity">
    <text evidence="6">Belongs to the globin family.</text>
</comment>
<evidence type="ECO:0000256" key="2">
    <source>
        <dbReference type="ARBA" id="ARBA00022617"/>
    </source>
</evidence>
<evidence type="ECO:0000259" key="7">
    <source>
        <dbReference type="PROSITE" id="PS01033"/>
    </source>
</evidence>
<dbReference type="InterPro" id="IPR044399">
    <property type="entry name" value="Mb-like_M"/>
</dbReference>
<keyword evidence="9" id="KW-1185">Reference proteome</keyword>
<feature type="domain" description="Globin" evidence="7">
    <location>
        <begin position="3"/>
        <end position="134"/>
    </location>
</feature>
<proteinExistence type="inferred from homology"/>
<keyword evidence="4" id="KW-0479">Metal-binding</keyword>
<keyword evidence="2 6" id="KW-0349">Heme</keyword>
<dbReference type="CDD" id="cd01040">
    <property type="entry name" value="Mb-like"/>
    <property type="match status" value="1"/>
</dbReference>
<keyword evidence="3 6" id="KW-0561">Oxygen transport</keyword>
<dbReference type="Pfam" id="PF00042">
    <property type="entry name" value="Globin"/>
    <property type="match status" value="1"/>
</dbReference>
<dbReference type="Gene3D" id="1.10.490.10">
    <property type="entry name" value="Globins"/>
    <property type="match status" value="1"/>
</dbReference>
<evidence type="ECO:0000256" key="5">
    <source>
        <dbReference type="ARBA" id="ARBA00023004"/>
    </source>
</evidence>
<dbReference type="EMBL" id="OC932933">
    <property type="protein sequence ID" value="CAD7659691.1"/>
    <property type="molecule type" value="Genomic_DNA"/>
</dbReference>
<dbReference type="GO" id="GO:0019825">
    <property type="term" value="F:oxygen binding"/>
    <property type="evidence" value="ECO:0007669"/>
    <property type="project" value="InterPro"/>
</dbReference>
<accession>A0A7R9MGL4</accession>
<evidence type="ECO:0000256" key="3">
    <source>
        <dbReference type="ARBA" id="ARBA00022621"/>
    </source>
</evidence>
<sequence length="134" mass="15303">MPDLSESQVEIIKNTWNIYSPDIKGNGCELFAKWFVDNPSHLPFYKKITGEIMGNPEVIKQATVDFQFITNIIENLDNNDYFEDTLSKLSARHKQRKITIDMFERLGLVIMGELIDKLGPDLMNAGAVEACFMI</sequence>
<gene>
    <name evidence="8" type="ORF">ONB1V03_LOCUS16286</name>
</gene>